<gene>
    <name evidence="1" type="ORF">RM572_26960</name>
</gene>
<sequence>MKGRPAAVLALAQGEPTSAAAKAAGVTARTVERWCNDAEFALEVRDTRTDLLNAAVGQLAAGAAEAVATLREAMRDPKQPGHVRVNASRALLDALLPLRESLDLEQRLAAIEAAQQEGGDRW</sequence>
<name>A0ABU2P0G7_9ACTN</name>
<keyword evidence="2" id="KW-1185">Reference proteome</keyword>
<comment type="caution">
    <text evidence="1">The sequence shown here is derived from an EMBL/GenBank/DDBJ whole genome shotgun (WGS) entry which is preliminary data.</text>
</comment>
<accession>A0ABU2P0G7</accession>
<organism evidence="1 2">
    <name type="scientific">Streptomyces hazeniae</name>
    <dbReference type="NCBI Taxonomy" id="3075538"/>
    <lineage>
        <taxon>Bacteria</taxon>
        <taxon>Bacillati</taxon>
        <taxon>Actinomycetota</taxon>
        <taxon>Actinomycetes</taxon>
        <taxon>Kitasatosporales</taxon>
        <taxon>Streptomycetaceae</taxon>
        <taxon>Streptomyces</taxon>
    </lineage>
</organism>
<proteinExistence type="predicted"/>
<dbReference type="RefSeq" id="WP_311675997.1">
    <property type="nucleotide sequence ID" value="NZ_JAVREQ010000036.1"/>
</dbReference>
<reference evidence="2" key="1">
    <citation type="submission" date="2023-07" db="EMBL/GenBank/DDBJ databases">
        <title>30 novel species of actinomycetes from the DSMZ collection.</title>
        <authorList>
            <person name="Nouioui I."/>
        </authorList>
    </citation>
    <scope>NUCLEOTIDE SEQUENCE [LARGE SCALE GENOMIC DNA]</scope>
    <source>
        <strain evidence="2">DSM 42041</strain>
    </source>
</reference>
<dbReference type="Proteomes" id="UP001183414">
    <property type="component" value="Unassembled WGS sequence"/>
</dbReference>
<evidence type="ECO:0000313" key="1">
    <source>
        <dbReference type="EMBL" id="MDT0382405.1"/>
    </source>
</evidence>
<evidence type="ECO:0000313" key="2">
    <source>
        <dbReference type="Proteomes" id="UP001183414"/>
    </source>
</evidence>
<dbReference type="EMBL" id="JAVREQ010000036">
    <property type="protein sequence ID" value="MDT0382405.1"/>
    <property type="molecule type" value="Genomic_DNA"/>
</dbReference>
<protein>
    <submittedName>
        <fullName evidence="1">Helix-turn-helix domain-containing protein</fullName>
    </submittedName>
</protein>